<dbReference type="PANTHER" id="PTHR30349">
    <property type="entry name" value="PHAGE INTEGRASE-RELATED"/>
    <property type="match status" value="1"/>
</dbReference>
<dbReference type="InterPro" id="IPR010998">
    <property type="entry name" value="Integrase_recombinase_N"/>
</dbReference>
<dbReference type="InterPro" id="IPR044068">
    <property type="entry name" value="CB"/>
</dbReference>
<dbReference type="PROSITE" id="PS51898">
    <property type="entry name" value="TYR_RECOMBINASE"/>
    <property type="match status" value="1"/>
</dbReference>
<evidence type="ECO:0000256" key="2">
    <source>
        <dbReference type="ARBA" id="ARBA00023125"/>
    </source>
</evidence>
<dbReference type="AlphaFoldDB" id="A0A270B8L2"/>
<evidence type="ECO:0008006" key="9">
    <source>
        <dbReference type="Google" id="ProtNLM"/>
    </source>
</evidence>
<name>A0A270B8L2_9PROT</name>
<protein>
    <recommendedName>
        <fullName evidence="9">Tyr recombinase domain-containing protein</fullName>
    </recommendedName>
</protein>
<keyword evidence="1" id="KW-0229">DNA integration</keyword>
<comment type="caution">
    <text evidence="7">The sequence shown here is derived from an EMBL/GenBank/DDBJ whole genome shotgun (WGS) entry which is preliminary data.</text>
</comment>
<dbReference type="PROSITE" id="PS51900">
    <property type="entry name" value="CB"/>
    <property type="match status" value="1"/>
</dbReference>
<accession>A0A270B8L2</accession>
<evidence type="ECO:0000256" key="1">
    <source>
        <dbReference type="ARBA" id="ARBA00022908"/>
    </source>
</evidence>
<dbReference type="SUPFAM" id="SSF56349">
    <property type="entry name" value="DNA breaking-rejoining enzymes"/>
    <property type="match status" value="1"/>
</dbReference>
<evidence type="ECO:0000259" key="5">
    <source>
        <dbReference type="PROSITE" id="PS51898"/>
    </source>
</evidence>
<keyword evidence="2 4" id="KW-0238">DNA-binding</keyword>
<dbReference type="InterPro" id="IPR011010">
    <property type="entry name" value="DNA_brk_join_enz"/>
</dbReference>
<dbReference type="EMBL" id="NDFP01000015">
    <property type="protein sequence ID" value="PAL21011.1"/>
    <property type="molecule type" value="Genomic_DNA"/>
</dbReference>
<gene>
    <name evidence="7" type="ORF">B9K05_11670</name>
</gene>
<dbReference type="Gene3D" id="1.10.443.10">
    <property type="entry name" value="Intergrase catalytic core"/>
    <property type="match status" value="1"/>
</dbReference>
<dbReference type="InterPro" id="IPR050090">
    <property type="entry name" value="Tyrosine_recombinase_XerCD"/>
</dbReference>
<dbReference type="InterPro" id="IPR004107">
    <property type="entry name" value="Integrase_SAM-like_N"/>
</dbReference>
<reference evidence="7 8" key="1">
    <citation type="submission" date="2017-04" db="EMBL/GenBank/DDBJ databases">
        <title>Kefir bacterial isolates.</title>
        <authorList>
            <person name="Kim Y."/>
            <person name="Blasche S."/>
            <person name="Patil K.R."/>
        </authorList>
    </citation>
    <scope>NUCLEOTIDE SEQUENCE [LARGE SCALE GENOMIC DNA]</scope>
    <source>
        <strain evidence="7 8">KR-2</strain>
    </source>
</reference>
<keyword evidence="3" id="KW-0233">DNA recombination</keyword>
<evidence type="ECO:0000313" key="8">
    <source>
        <dbReference type="Proteomes" id="UP000216033"/>
    </source>
</evidence>
<keyword evidence="8" id="KW-1185">Reference proteome</keyword>
<evidence type="ECO:0000256" key="3">
    <source>
        <dbReference type="ARBA" id="ARBA00023172"/>
    </source>
</evidence>
<dbReference type="InterPro" id="IPR002104">
    <property type="entry name" value="Integrase_catalytic"/>
</dbReference>
<evidence type="ECO:0000256" key="4">
    <source>
        <dbReference type="PROSITE-ProRule" id="PRU01248"/>
    </source>
</evidence>
<dbReference type="GO" id="GO:0006310">
    <property type="term" value="P:DNA recombination"/>
    <property type="evidence" value="ECO:0007669"/>
    <property type="project" value="UniProtKB-KW"/>
</dbReference>
<dbReference type="Proteomes" id="UP000216033">
    <property type="component" value="Unassembled WGS sequence"/>
</dbReference>
<dbReference type="RefSeq" id="WP_095351805.1">
    <property type="nucleotide sequence ID" value="NZ_NDFO01000016.1"/>
</dbReference>
<organism evidence="7 8">
    <name type="scientific">Acetobacter syzygii</name>
    <dbReference type="NCBI Taxonomy" id="146476"/>
    <lineage>
        <taxon>Bacteria</taxon>
        <taxon>Pseudomonadati</taxon>
        <taxon>Pseudomonadota</taxon>
        <taxon>Alphaproteobacteria</taxon>
        <taxon>Acetobacterales</taxon>
        <taxon>Acetobacteraceae</taxon>
        <taxon>Acetobacter</taxon>
    </lineage>
</organism>
<dbReference type="GO" id="GO:0015074">
    <property type="term" value="P:DNA integration"/>
    <property type="evidence" value="ECO:0007669"/>
    <property type="project" value="UniProtKB-KW"/>
</dbReference>
<dbReference type="Pfam" id="PF14659">
    <property type="entry name" value="Phage_int_SAM_3"/>
    <property type="match status" value="1"/>
</dbReference>
<dbReference type="OrthoDB" id="7873969at2"/>
<dbReference type="InterPro" id="IPR013762">
    <property type="entry name" value="Integrase-like_cat_sf"/>
</dbReference>
<evidence type="ECO:0000313" key="7">
    <source>
        <dbReference type="EMBL" id="PAL21011.1"/>
    </source>
</evidence>
<feature type="domain" description="Core-binding (CB)" evidence="6">
    <location>
        <begin position="63"/>
        <end position="143"/>
    </location>
</feature>
<dbReference type="Gene3D" id="1.10.150.130">
    <property type="match status" value="1"/>
</dbReference>
<feature type="domain" description="Tyr recombinase" evidence="5">
    <location>
        <begin position="164"/>
        <end position="332"/>
    </location>
</feature>
<evidence type="ECO:0000259" key="6">
    <source>
        <dbReference type="PROSITE" id="PS51900"/>
    </source>
</evidence>
<dbReference type="GO" id="GO:0003677">
    <property type="term" value="F:DNA binding"/>
    <property type="evidence" value="ECO:0007669"/>
    <property type="project" value="UniProtKB-UniRule"/>
</dbReference>
<proteinExistence type="predicted"/>
<sequence>MIAIKIKYVQKHKGRDGRVRYYFRHPRLPRLPLPDIQDGKFWAAYQAALGQDCPAAIQKRDPGTFSSLCDDWMKSAEFQQLGPATRKNYQRILLRMQAEDFGSYQATDFQPKHIRRFIARKADTPAAANHWLRMFRLAFDFAVKDGRVETNPTLGVQRLKEKAEGAKSWDEAEIAAFEARWPHGSLPRLAFALLLYTGQRRSDVVRMGWKDVDNGLIAVTQVKTGSELLIPIHPNLATELAYVDKSKPTFLQTSKGQSSTTGFYNRFVRWARDAGLPSGLSPHGLRKAAARRLAEAGCTAHQIAAITGHRTLGEVQRYTKAVDQARLAREAMAKIGGGSFTKPGNSSEF</sequence>
<dbReference type="Pfam" id="PF00589">
    <property type="entry name" value="Phage_integrase"/>
    <property type="match status" value="1"/>
</dbReference>